<organism evidence="7 8">
    <name type="scientific">Chlorobaculum limnaeum</name>
    <dbReference type="NCBI Taxonomy" id="274537"/>
    <lineage>
        <taxon>Bacteria</taxon>
        <taxon>Pseudomonadati</taxon>
        <taxon>Chlorobiota</taxon>
        <taxon>Chlorobiia</taxon>
        <taxon>Chlorobiales</taxon>
        <taxon>Chlorobiaceae</taxon>
        <taxon>Chlorobaculum</taxon>
    </lineage>
</organism>
<evidence type="ECO:0000256" key="3">
    <source>
        <dbReference type="ARBA" id="ARBA00022692"/>
    </source>
</evidence>
<feature type="transmembrane region" description="Helical" evidence="6">
    <location>
        <begin position="78"/>
        <end position="96"/>
    </location>
</feature>
<keyword evidence="4 6" id="KW-1133">Transmembrane helix</keyword>
<gene>
    <name evidence="7" type="ORF">BIU88_01000</name>
</gene>
<reference evidence="7" key="1">
    <citation type="submission" date="2016-09" db="EMBL/GenBank/DDBJ databases">
        <title>Genome sequence of Chlorobaculum limnaeum.</title>
        <authorList>
            <person name="Liu Z."/>
            <person name="Tank M."/>
            <person name="Bryant D.A."/>
        </authorList>
    </citation>
    <scope>NUCLEOTIDE SEQUENCE [LARGE SCALE GENOMIC DNA]</scope>
    <source>
        <strain evidence="7">DSM 1677</strain>
    </source>
</reference>
<name>A0A1D8CXM2_CHLLM</name>
<evidence type="ECO:0008006" key="9">
    <source>
        <dbReference type="Google" id="ProtNLM"/>
    </source>
</evidence>
<keyword evidence="2" id="KW-1003">Cell membrane</keyword>
<dbReference type="GO" id="GO:0005886">
    <property type="term" value="C:plasma membrane"/>
    <property type="evidence" value="ECO:0007669"/>
    <property type="project" value="UniProtKB-SubCell"/>
</dbReference>
<evidence type="ECO:0000256" key="4">
    <source>
        <dbReference type="ARBA" id="ARBA00022989"/>
    </source>
</evidence>
<proteinExistence type="predicted"/>
<dbReference type="RefSeq" id="WP_069808582.1">
    <property type="nucleotide sequence ID" value="NZ_CP017305.1"/>
</dbReference>
<evidence type="ECO:0000256" key="6">
    <source>
        <dbReference type="SAM" id="Phobius"/>
    </source>
</evidence>
<evidence type="ECO:0000313" key="8">
    <source>
        <dbReference type="Proteomes" id="UP000095185"/>
    </source>
</evidence>
<sequence>MNTFVVALCSILISAAAQFSLKAGMSADAVKTAMQQPFSIRTLLVILSDKFVLGGFLLYGFGAVVWLWVLSKWEVSKAYPMVGIGFLVTAAVGAMIGEHITISRGVGVIMICIGIWFISNS</sequence>
<keyword evidence="8" id="KW-1185">Reference proteome</keyword>
<dbReference type="GO" id="GO:0022857">
    <property type="term" value="F:transmembrane transporter activity"/>
    <property type="evidence" value="ECO:0007669"/>
    <property type="project" value="InterPro"/>
</dbReference>
<dbReference type="OrthoDB" id="9156836at2"/>
<dbReference type="PANTHER" id="PTHR30561:SF9">
    <property type="entry name" value="4-AMINO-4-DEOXY-L-ARABINOSE-PHOSPHOUNDECAPRENOL FLIPPASE SUBUNIT ARNF-RELATED"/>
    <property type="match status" value="1"/>
</dbReference>
<dbReference type="InterPro" id="IPR037185">
    <property type="entry name" value="EmrE-like"/>
</dbReference>
<keyword evidence="3 6" id="KW-0812">Transmembrane</keyword>
<evidence type="ECO:0000256" key="2">
    <source>
        <dbReference type="ARBA" id="ARBA00022475"/>
    </source>
</evidence>
<dbReference type="PANTHER" id="PTHR30561">
    <property type="entry name" value="SMR FAMILY PROTON-DEPENDENT DRUG EFFLUX TRANSPORTER SUGE"/>
    <property type="match status" value="1"/>
</dbReference>
<dbReference type="Proteomes" id="UP000095185">
    <property type="component" value="Chromosome"/>
</dbReference>
<dbReference type="Gene3D" id="1.10.3730.20">
    <property type="match status" value="1"/>
</dbReference>
<dbReference type="KEGG" id="clz:BIU88_01000"/>
<feature type="transmembrane region" description="Helical" evidence="6">
    <location>
        <begin position="102"/>
        <end position="119"/>
    </location>
</feature>
<evidence type="ECO:0000256" key="1">
    <source>
        <dbReference type="ARBA" id="ARBA00004651"/>
    </source>
</evidence>
<comment type="subcellular location">
    <subcellularLocation>
        <location evidence="1">Cell membrane</location>
        <topology evidence="1">Multi-pass membrane protein</topology>
    </subcellularLocation>
</comment>
<dbReference type="SUPFAM" id="SSF103481">
    <property type="entry name" value="Multidrug resistance efflux transporter EmrE"/>
    <property type="match status" value="1"/>
</dbReference>
<accession>A0A1D8CXM2</accession>
<evidence type="ECO:0000256" key="5">
    <source>
        <dbReference type="ARBA" id="ARBA00023136"/>
    </source>
</evidence>
<protein>
    <recommendedName>
        <fullName evidence="9">Small multi-drug resistant family protein</fullName>
    </recommendedName>
</protein>
<keyword evidence="5 6" id="KW-0472">Membrane</keyword>
<evidence type="ECO:0000313" key="7">
    <source>
        <dbReference type="EMBL" id="AOS82851.1"/>
    </source>
</evidence>
<dbReference type="EMBL" id="CP017305">
    <property type="protein sequence ID" value="AOS82851.1"/>
    <property type="molecule type" value="Genomic_DNA"/>
</dbReference>
<dbReference type="InterPro" id="IPR000390">
    <property type="entry name" value="Small_drug/metabolite_transptr"/>
</dbReference>
<dbReference type="AlphaFoldDB" id="A0A1D8CXM2"/>
<feature type="transmembrane region" description="Helical" evidence="6">
    <location>
        <begin position="51"/>
        <end position="71"/>
    </location>
</feature>